<reference evidence="1 2" key="1">
    <citation type="submission" date="2018-10" db="EMBL/GenBank/DDBJ databases">
        <title>Robbsia sp. DHC34, isolated from soil.</title>
        <authorList>
            <person name="Gao Z.-H."/>
            <person name="Qiu L.-H."/>
        </authorList>
    </citation>
    <scope>NUCLEOTIDE SEQUENCE [LARGE SCALE GENOMIC DNA]</scope>
    <source>
        <strain evidence="1 2">DHC34</strain>
    </source>
</reference>
<accession>A0A494XRX9</accession>
<keyword evidence="2" id="KW-1185">Reference proteome</keyword>
<gene>
    <name evidence="1" type="ORF">D7S86_16890</name>
</gene>
<protein>
    <submittedName>
        <fullName evidence="1">Uncharacterized protein</fullName>
    </submittedName>
</protein>
<dbReference type="EMBL" id="RBZU01000007">
    <property type="protein sequence ID" value="RKP53388.1"/>
    <property type="molecule type" value="Genomic_DNA"/>
</dbReference>
<name>A0A494XRX9_9BURK</name>
<evidence type="ECO:0000313" key="2">
    <source>
        <dbReference type="Proteomes" id="UP000270342"/>
    </source>
</evidence>
<proteinExistence type="predicted"/>
<sequence>MKFREFIMSDLAQLGSFSSLDDLGPTEPTWHPYAFRTAPRVGVRTQPYAEPQQNTDTRVFESA</sequence>
<organism evidence="1 2">
    <name type="scientific">Pararobbsia silviterrae</name>
    <dbReference type="NCBI Taxonomy" id="1792498"/>
    <lineage>
        <taxon>Bacteria</taxon>
        <taxon>Pseudomonadati</taxon>
        <taxon>Pseudomonadota</taxon>
        <taxon>Betaproteobacteria</taxon>
        <taxon>Burkholderiales</taxon>
        <taxon>Burkholderiaceae</taxon>
        <taxon>Pararobbsia</taxon>
    </lineage>
</organism>
<dbReference type="AlphaFoldDB" id="A0A494XRX9"/>
<comment type="caution">
    <text evidence="1">The sequence shown here is derived from an EMBL/GenBank/DDBJ whole genome shotgun (WGS) entry which is preliminary data.</text>
</comment>
<evidence type="ECO:0000313" key="1">
    <source>
        <dbReference type="EMBL" id="RKP53388.1"/>
    </source>
</evidence>
<dbReference type="Proteomes" id="UP000270342">
    <property type="component" value="Unassembled WGS sequence"/>
</dbReference>